<dbReference type="EMBL" id="JADMLG010000014">
    <property type="protein sequence ID" value="MBH0780258.1"/>
    <property type="molecule type" value="Genomic_DNA"/>
</dbReference>
<dbReference type="RefSeq" id="WP_196152563.1">
    <property type="nucleotide sequence ID" value="NZ_JADMLG010000014.1"/>
</dbReference>
<feature type="active site" description="Charge relay system" evidence="5">
    <location>
        <position position="255"/>
    </location>
</feature>
<keyword evidence="4 5" id="KW-0720">Serine protease</keyword>
<feature type="domain" description="Peptidase S8/S53" evidence="6">
    <location>
        <begin position="246"/>
        <end position="584"/>
    </location>
</feature>
<keyword evidence="3 5" id="KW-0378">Hydrolase</keyword>
<protein>
    <submittedName>
        <fullName evidence="7">S8 family peptidase</fullName>
    </submittedName>
</protein>
<dbReference type="GO" id="GO:0006508">
    <property type="term" value="P:proteolysis"/>
    <property type="evidence" value="ECO:0007669"/>
    <property type="project" value="UniProtKB-KW"/>
</dbReference>
<dbReference type="Gene3D" id="3.40.50.200">
    <property type="entry name" value="Peptidase S8/S53 domain"/>
    <property type="match status" value="1"/>
</dbReference>
<dbReference type="GO" id="GO:0004252">
    <property type="term" value="F:serine-type endopeptidase activity"/>
    <property type="evidence" value="ECO:0007669"/>
    <property type="project" value="UniProtKB-UniRule"/>
</dbReference>
<evidence type="ECO:0000259" key="6">
    <source>
        <dbReference type="Pfam" id="PF00082"/>
    </source>
</evidence>
<comment type="similarity">
    <text evidence="1 5">Belongs to the peptidase S8 family.</text>
</comment>
<dbReference type="InterPro" id="IPR050131">
    <property type="entry name" value="Peptidase_S8_subtilisin-like"/>
</dbReference>
<evidence type="ECO:0000313" key="8">
    <source>
        <dbReference type="Proteomes" id="UP000655751"/>
    </source>
</evidence>
<dbReference type="Proteomes" id="UP000655751">
    <property type="component" value="Unassembled WGS sequence"/>
</dbReference>
<dbReference type="InterPro" id="IPR023828">
    <property type="entry name" value="Peptidase_S8_Ser-AS"/>
</dbReference>
<feature type="active site" description="Charge relay system" evidence="5">
    <location>
        <position position="296"/>
    </location>
</feature>
<evidence type="ECO:0000256" key="5">
    <source>
        <dbReference type="PROSITE-ProRule" id="PRU01240"/>
    </source>
</evidence>
<dbReference type="InterPro" id="IPR000209">
    <property type="entry name" value="Peptidase_S8/S53_dom"/>
</dbReference>
<dbReference type="PROSITE" id="PS51892">
    <property type="entry name" value="SUBTILASE"/>
    <property type="match status" value="1"/>
</dbReference>
<dbReference type="InterPro" id="IPR015500">
    <property type="entry name" value="Peptidase_S8_subtilisin-rel"/>
</dbReference>
<dbReference type="SUPFAM" id="SSF52743">
    <property type="entry name" value="Subtilisin-like"/>
    <property type="match status" value="1"/>
</dbReference>
<sequence length="601" mass="64658">MSENTIWTDRVLCVLGELSALYVKITDEAVLKTIAARYAAQFEPDARLYTAKKPRWHHRVDKAMATLREQGLVDAMRLTPAGRQALGQACERAAGAPGRLPAQVPPDRQPRPDAGLPIAGVLTPPLRELLSAATDSETRATLAIPIMIELNLRFRTGPLGAAARVADLWRYLGAEQPCTPLAEEYAVGELTANQIEGLISADAVGIDWNDRAIYRIWPDFEVKPQIDISADTIKATAAQRSFNSFGDGIVWAVIDSGIQGDHPHFEGHRTLTDPSVSDLHKDFTGNGAPLVDEKGHGTHVAGIIAGGLEHWRDRPDRVLVAENRYNIAEPESPIVKPRPVADPTVLTGIAPRTKLVSLKVFDDEGDARTTRVIEALAHVRRINAGGGKPARIHGVNLSLGYEFNPEWFACGHSPLCLEVDKLVRSGVVVVVASGNSAYVTFKTAKSEVNQFSTAMTINDPGNAERAITVGSTHKDSPHSYGISYFSSRGPTADGRCKPDLVAPGERIASAAAGAMLIPVSRTFDDPAAMDDMAVYVESSGTSMAAPHVSGAVAAFLSVQREFIGEPERVKRIFVESATSLGRDRAFQGGGLLDLMRALQAV</sequence>
<keyword evidence="2 5" id="KW-0645">Protease</keyword>
<evidence type="ECO:0000256" key="1">
    <source>
        <dbReference type="ARBA" id="ARBA00011073"/>
    </source>
</evidence>
<dbReference type="Pfam" id="PF00082">
    <property type="entry name" value="Peptidase_S8"/>
    <property type="match status" value="1"/>
</dbReference>
<evidence type="ECO:0000256" key="2">
    <source>
        <dbReference type="ARBA" id="ARBA00022670"/>
    </source>
</evidence>
<proteinExistence type="inferred from homology"/>
<dbReference type="CDD" id="cd07487">
    <property type="entry name" value="Peptidases_S8_1"/>
    <property type="match status" value="1"/>
</dbReference>
<feature type="active site" description="Charge relay system" evidence="5">
    <location>
        <position position="542"/>
    </location>
</feature>
<name>A0A931IIJ8_9NOCA</name>
<accession>A0A931IIJ8</accession>
<reference evidence="7" key="1">
    <citation type="submission" date="2020-11" db="EMBL/GenBank/DDBJ databases">
        <title>Nocardia NEAU-351.nov., a novel actinomycete isolated from the cow dung.</title>
        <authorList>
            <person name="Zhang X."/>
        </authorList>
    </citation>
    <scope>NUCLEOTIDE SEQUENCE</scope>
    <source>
        <strain evidence="7">NEAU-351</strain>
    </source>
</reference>
<dbReference type="PRINTS" id="PR00723">
    <property type="entry name" value="SUBTILISIN"/>
</dbReference>
<dbReference type="PANTHER" id="PTHR43806:SF11">
    <property type="entry name" value="CEREVISIN-RELATED"/>
    <property type="match status" value="1"/>
</dbReference>
<organism evidence="7 8">
    <name type="scientific">Nocardia bovistercoris</name>
    <dbReference type="NCBI Taxonomy" id="2785916"/>
    <lineage>
        <taxon>Bacteria</taxon>
        <taxon>Bacillati</taxon>
        <taxon>Actinomycetota</taxon>
        <taxon>Actinomycetes</taxon>
        <taxon>Mycobacteriales</taxon>
        <taxon>Nocardiaceae</taxon>
        <taxon>Nocardia</taxon>
    </lineage>
</organism>
<dbReference type="PROSITE" id="PS00138">
    <property type="entry name" value="SUBTILASE_SER"/>
    <property type="match status" value="1"/>
</dbReference>
<dbReference type="PANTHER" id="PTHR43806">
    <property type="entry name" value="PEPTIDASE S8"/>
    <property type="match status" value="1"/>
</dbReference>
<evidence type="ECO:0000313" key="7">
    <source>
        <dbReference type="EMBL" id="MBH0780258.1"/>
    </source>
</evidence>
<dbReference type="PROSITE" id="PS00137">
    <property type="entry name" value="SUBTILASE_HIS"/>
    <property type="match status" value="1"/>
</dbReference>
<dbReference type="InterPro" id="IPR022398">
    <property type="entry name" value="Peptidase_S8_His-AS"/>
</dbReference>
<gene>
    <name evidence="7" type="ORF">IT779_28700</name>
</gene>
<dbReference type="InterPro" id="IPR036852">
    <property type="entry name" value="Peptidase_S8/S53_dom_sf"/>
</dbReference>
<comment type="caution">
    <text evidence="7">The sequence shown here is derived from an EMBL/GenBank/DDBJ whole genome shotgun (WGS) entry which is preliminary data.</text>
</comment>
<evidence type="ECO:0000256" key="4">
    <source>
        <dbReference type="ARBA" id="ARBA00022825"/>
    </source>
</evidence>
<keyword evidence="8" id="KW-1185">Reference proteome</keyword>
<dbReference type="AlphaFoldDB" id="A0A931IIJ8"/>
<evidence type="ECO:0000256" key="3">
    <source>
        <dbReference type="ARBA" id="ARBA00022801"/>
    </source>
</evidence>